<name>A0A7T6XGG6_PENDI</name>
<dbReference type="InterPro" id="IPR037045">
    <property type="entry name" value="S8pro/Inhibitor_I9_sf"/>
</dbReference>
<dbReference type="PANTHER" id="PTHR28288">
    <property type="entry name" value="PROTEASE B INHIBITOR 2"/>
    <property type="match status" value="1"/>
</dbReference>
<dbReference type="KEGG" id="pdp:PDIP_79070"/>
<dbReference type="AlphaFoldDB" id="A0A7T6XGG6"/>
<sequence>MPLYNITLKTEAPVEELEKAKAAAKENGGVIRHEYSIIKGFTVEFPDDTVQTFQSTKHVHVEQDGAATTYEMTWYQLCGLLSSMMPCTSSEYRPFSKC</sequence>
<organism evidence="2 3">
    <name type="scientific">Penicillium digitatum</name>
    <name type="common">Green mold</name>
    <dbReference type="NCBI Taxonomy" id="36651"/>
    <lineage>
        <taxon>Eukaryota</taxon>
        <taxon>Fungi</taxon>
        <taxon>Dikarya</taxon>
        <taxon>Ascomycota</taxon>
        <taxon>Pezizomycotina</taxon>
        <taxon>Eurotiomycetes</taxon>
        <taxon>Eurotiomycetidae</taxon>
        <taxon>Eurotiales</taxon>
        <taxon>Aspergillaceae</taxon>
        <taxon>Penicillium</taxon>
    </lineage>
</organism>
<evidence type="ECO:0000313" key="3">
    <source>
        <dbReference type="Proteomes" id="UP000595662"/>
    </source>
</evidence>
<dbReference type="FunFam" id="3.30.70.80:FF:000005">
    <property type="entry name" value="Proteinase inhibitor I2B"/>
    <property type="match status" value="1"/>
</dbReference>
<dbReference type="Proteomes" id="UP000595662">
    <property type="component" value="Chromosome 1"/>
</dbReference>
<dbReference type="EMBL" id="CP060774">
    <property type="protein sequence ID" value="QQK40698.1"/>
    <property type="molecule type" value="Genomic_DNA"/>
</dbReference>
<dbReference type="VEuPathDB" id="FungiDB:PDIP_79070"/>
<dbReference type="RefSeq" id="XP_014532064.2">
    <property type="nucleotide sequence ID" value="XM_014676578.2"/>
</dbReference>
<protein>
    <submittedName>
        <fullName evidence="2">Proteinase inhibitor, propeptide</fullName>
    </submittedName>
</protein>
<gene>
    <name evidence="2" type="ORF">Pdw03_3552</name>
</gene>
<comment type="similarity">
    <text evidence="1">Belongs to the protease inhibitor I9 family.</text>
</comment>
<dbReference type="InterPro" id="IPR052471">
    <property type="entry name" value="PBI_I9"/>
</dbReference>
<reference evidence="2 3" key="1">
    <citation type="submission" date="2020-08" db="EMBL/GenBank/DDBJ databases">
        <title>The completed genome sequence of the pathogenic ascomycete fungus Penicillium digitatum.</title>
        <authorList>
            <person name="Wang M."/>
        </authorList>
    </citation>
    <scope>NUCLEOTIDE SEQUENCE [LARGE SCALE GENOMIC DNA]</scope>
    <source>
        <strain evidence="2 3">PdW03</strain>
    </source>
</reference>
<dbReference type="PANTHER" id="PTHR28288:SF2">
    <property type="entry name" value="PROTEASE B INHIBITOR 2"/>
    <property type="match status" value="1"/>
</dbReference>
<dbReference type="Gene3D" id="3.30.70.80">
    <property type="entry name" value="Peptidase S8 propeptide/proteinase inhibitor I9"/>
    <property type="match status" value="1"/>
</dbReference>
<dbReference type="GeneID" id="26236223"/>
<evidence type="ECO:0000313" key="2">
    <source>
        <dbReference type="EMBL" id="QQK40698.1"/>
    </source>
</evidence>
<proteinExistence type="inferred from homology"/>
<accession>A0A7T6XGG6</accession>
<dbReference type="GO" id="GO:0004866">
    <property type="term" value="F:endopeptidase inhibitor activity"/>
    <property type="evidence" value="ECO:0007669"/>
    <property type="project" value="TreeGrafter"/>
</dbReference>
<dbReference type="GO" id="GO:0042144">
    <property type="term" value="P:vacuole fusion, non-autophagic"/>
    <property type="evidence" value="ECO:0007669"/>
    <property type="project" value="TreeGrafter"/>
</dbReference>
<dbReference type="SUPFAM" id="SSF54897">
    <property type="entry name" value="Protease propeptides/inhibitors"/>
    <property type="match status" value="1"/>
</dbReference>
<evidence type="ECO:0000256" key="1">
    <source>
        <dbReference type="ARBA" id="ARBA00038069"/>
    </source>
</evidence>